<dbReference type="PANTHER" id="PTHR47542">
    <property type="entry name" value="ACYL-COA N-ACYLTRANSFERASES (NAT) SUPERFAMILY PROTEIN"/>
    <property type="match status" value="1"/>
</dbReference>
<dbReference type="STRING" id="1653476.THC_0545"/>
<dbReference type="CDD" id="cd04301">
    <property type="entry name" value="NAT_SF"/>
    <property type="match status" value="1"/>
</dbReference>
<evidence type="ECO:0000313" key="2">
    <source>
        <dbReference type="EMBL" id="BAU22939.1"/>
    </source>
</evidence>
<dbReference type="KEGG" id="cthi:THC_0545"/>
<dbReference type="NCBIfam" id="TIGR01575">
    <property type="entry name" value="rimI"/>
    <property type="match status" value="1"/>
</dbReference>
<dbReference type="AlphaFoldDB" id="A0A0U4W1B0"/>
<dbReference type="PROSITE" id="PS51186">
    <property type="entry name" value="GNAT"/>
    <property type="match status" value="1"/>
</dbReference>
<feature type="domain" description="N-acetyltransferase" evidence="1">
    <location>
        <begin position="5"/>
        <end position="150"/>
    </location>
</feature>
<dbReference type="SUPFAM" id="SSF55729">
    <property type="entry name" value="Acyl-CoA N-acyltransferases (Nat)"/>
    <property type="match status" value="1"/>
</dbReference>
<sequence>MWREIKIVESKDLDQVSALLDIEREAFGEKAWNLEMIKSEFQKHNNVILLLRNDQSEIGYVLMRRILDEGELLRIAIRPAFQKMGYGKYLLESLFKKAKSQRIRKIYLEVSEKNIGAVRLYQKVGFQKMGLRKHYYGLNESAYIMVYPLKEEEKDDQNSH</sequence>
<evidence type="ECO:0000259" key="1">
    <source>
        <dbReference type="PROSITE" id="PS51186"/>
    </source>
</evidence>
<dbReference type="EMBL" id="AP014945">
    <property type="protein sequence ID" value="BAU22939.1"/>
    <property type="molecule type" value="Genomic_DNA"/>
</dbReference>
<gene>
    <name evidence="2" type="ORF">THC_0545</name>
</gene>
<name>A0A0U4W1B0_9BACT</name>
<dbReference type="GO" id="GO:0008080">
    <property type="term" value="F:N-acetyltransferase activity"/>
    <property type="evidence" value="ECO:0007669"/>
    <property type="project" value="InterPro"/>
</dbReference>
<dbReference type="PANTHER" id="PTHR47542:SF2">
    <property type="entry name" value="ACYL-COA N-ACYLTRANSFERASES (NAT) SUPERFAMILY PROTEIN"/>
    <property type="match status" value="1"/>
</dbReference>
<dbReference type="Gene3D" id="3.40.630.30">
    <property type="match status" value="1"/>
</dbReference>
<proteinExistence type="predicted"/>
<reference evidence="3" key="2">
    <citation type="journal article" date="2016" name="Int. J. Syst. Evol. Microbiol.">
        <title>Caldimicrobium thiodismutans sp. nov., a sulfur-disproportionating bacterium isolated from a hot spring.</title>
        <authorList>
            <person name="Kojima H."/>
            <person name="Umezawa K."/>
            <person name="Fukui M."/>
        </authorList>
    </citation>
    <scope>NUCLEOTIDE SEQUENCE [LARGE SCALE GENOMIC DNA]</scope>
    <source>
        <strain evidence="3">TF1</strain>
    </source>
</reference>
<dbReference type="InterPro" id="IPR006464">
    <property type="entry name" value="AcTrfase_RimI/Ard1"/>
</dbReference>
<dbReference type="InterPro" id="IPR016181">
    <property type="entry name" value="Acyl_CoA_acyltransferase"/>
</dbReference>
<evidence type="ECO:0000313" key="3">
    <source>
        <dbReference type="Proteomes" id="UP000068196"/>
    </source>
</evidence>
<reference evidence="2 3" key="1">
    <citation type="journal article" date="2016" name="Int. J. Syst. Evol. Microbiol.">
        <title>Caldimicrobium thiodismutans sp. nov., a sulfur-disproportionating bacterium isolated from a hot spring, and emended description of the genus Caldimicrobium.</title>
        <authorList>
            <person name="Kojima H."/>
            <person name="Umezawa K."/>
            <person name="Fukui M."/>
        </authorList>
    </citation>
    <scope>NUCLEOTIDE SEQUENCE [LARGE SCALE GENOMIC DNA]</scope>
    <source>
        <strain evidence="2 3">TF1</strain>
    </source>
</reference>
<protein>
    <submittedName>
        <fullName evidence="2">Ribosomal-protein-alanine acetyltransferase</fullName>
    </submittedName>
</protein>
<keyword evidence="2" id="KW-0808">Transferase</keyword>
<dbReference type="RefSeq" id="WP_068512972.1">
    <property type="nucleotide sequence ID" value="NZ_AP014945.1"/>
</dbReference>
<dbReference type="Pfam" id="PF00583">
    <property type="entry name" value="Acetyltransf_1"/>
    <property type="match status" value="1"/>
</dbReference>
<accession>A0A0U4W1B0</accession>
<dbReference type="OrthoDB" id="9796919at2"/>
<keyword evidence="3" id="KW-1185">Reference proteome</keyword>
<dbReference type="InterPro" id="IPR000182">
    <property type="entry name" value="GNAT_dom"/>
</dbReference>
<dbReference type="Proteomes" id="UP000068196">
    <property type="component" value="Chromosome"/>
</dbReference>
<organism evidence="2 3">
    <name type="scientific">Caldimicrobium thiodismutans</name>
    <dbReference type="NCBI Taxonomy" id="1653476"/>
    <lineage>
        <taxon>Bacteria</taxon>
        <taxon>Pseudomonadati</taxon>
        <taxon>Thermodesulfobacteriota</taxon>
        <taxon>Thermodesulfobacteria</taxon>
        <taxon>Thermodesulfobacteriales</taxon>
        <taxon>Thermodesulfobacteriaceae</taxon>
        <taxon>Caldimicrobium</taxon>
    </lineage>
</organism>